<feature type="domain" description="Pyrroline-5-carboxylate reductase dimerisation" evidence="10">
    <location>
        <begin position="185"/>
        <end position="288"/>
    </location>
</feature>
<dbReference type="Gene3D" id="3.40.50.720">
    <property type="entry name" value="NAD(P)-binding Rossmann-like Domain"/>
    <property type="match status" value="1"/>
</dbReference>
<keyword evidence="11" id="KW-1185">Reference proteome</keyword>
<evidence type="ECO:0000256" key="6">
    <source>
        <dbReference type="ARBA" id="ARBA00023002"/>
    </source>
</evidence>
<dbReference type="InterPro" id="IPR000304">
    <property type="entry name" value="Pyrroline-COOH_reductase"/>
</dbReference>
<evidence type="ECO:0000256" key="4">
    <source>
        <dbReference type="ARBA" id="ARBA00022650"/>
    </source>
</evidence>
<comment type="pathway">
    <text evidence="1 8">Amino-acid biosynthesis; L-proline biosynthesis; L-proline from L-glutamate 5-semialdehyde: step 1/1.</text>
</comment>
<feature type="binding site" evidence="7">
    <location>
        <begin position="26"/>
        <end position="31"/>
    </location>
    <ligand>
        <name>NADP(+)</name>
        <dbReference type="ChEBI" id="CHEBI:58349"/>
    </ligand>
</feature>
<dbReference type="AlphaFoldDB" id="A0A914W5W3"/>
<dbReference type="PIRSF" id="PIRSF000193">
    <property type="entry name" value="Pyrrol-5-carb_rd"/>
    <property type="match status" value="1"/>
</dbReference>
<feature type="binding site" evidence="7">
    <location>
        <begin position="89"/>
        <end position="92"/>
    </location>
    <ligand>
        <name>NADP(+)</name>
        <dbReference type="ChEBI" id="CHEBI:58349"/>
    </ligand>
</feature>
<evidence type="ECO:0000313" key="12">
    <source>
        <dbReference type="WBParaSite" id="PSAMB.scaffold3212size19246.g20780.t1"/>
    </source>
</evidence>
<evidence type="ECO:0000256" key="5">
    <source>
        <dbReference type="ARBA" id="ARBA00022857"/>
    </source>
</evidence>
<dbReference type="Pfam" id="PF03807">
    <property type="entry name" value="F420_oxidored"/>
    <property type="match status" value="1"/>
</dbReference>
<keyword evidence="4 8" id="KW-0641">Proline biosynthesis</keyword>
<dbReference type="SUPFAM" id="SSF51735">
    <property type="entry name" value="NAD(P)-binding Rossmann-fold domains"/>
    <property type="match status" value="1"/>
</dbReference>
<evidence type="ECO:0000259" key="10">
    <source>
        <dbReference type="Pfam" id="PF14748"/>
    </source>
</evidence>
<dbReference type="FunFam" id="1.10.3730.10:FF:000001">
    <property type="entry name" value="Pyrroline-5-carboxylate reductase"/>
    <property type="match status" value="1"/>
</dbReference>
<dbReference type="PANTHER" id="PTHR11645:SF64">
    <property type="entry name" value="PYRROLINE-5-CARBOXYLATE REDUCTASE-RELATED"/>
    <property type="match status" value="1"/>
</dbReference>
<evidence type="ECO:0000256" key="8">
    <source>
        <dbReference type="RuleBase" id="RU003903"/>
    </source>
</evidence>
<keyword evidence="6 8" id="KW-0560">Oxidoreductase</keyword>
<evidence type="ECO:0000256" key="1">
    <source>
        <dbReference type="ARBA" id="ARBA00005205"/>
    </source>
</evidence>
<dbReference type="Gene3D" id="1.10.3730.10">
    <property type="entry name" value="ProC C-terminal domain-like"/>
    <property type="match status" value="1"/>
</dbReference>
<feature type="domain" description="Pyrroline-5-carboxylate reductase catalytic N-terminal" evidence="9">
    <location>
        <begin position="23"/>
        <end position="118"/>
    </location>
</feature>
<dbReference type="EC" id="1.5.1.2" evidence="3 8"/>
<keyword evidence="8" id="KW-0028">Amino-acid biosynthesis</keyword>
<dbReference type="PANTHER" id="PTHR11645">
    <property type="entry name" value="PYRROLINE-5-CARBOXYLATE REDUCTASE"/>
    <property type="match status" value="1"/>
</dbReference>
<evidence type="ECO:0000256" key="3">
    <source>
        <dbReference type="ARBA" id="ARBA00012855"/>
    </source>
</evidence>
<dbReference type="Pfam" id="PF14748">
    <property type="entry name" value="P5CR_dimer"/>
    <property type="match status" value="1"/>
</dbReference>
<protein>
    <recommendedName>
        <fullName evidence="3 8">Pyrroline-5-carboxylate reductase</fullName>
        <ecNumber evidence="3 8">1.5.1.2</ecNumber>
    </recommendedName>
</protein>
<dbReference type="InterPro" id="IPR053790">
    <property type="entry name" value="P5CR-like_CS"/>
</dbReference>
<evidence type="ECO:0000256" key="2">
    <source>
        <dbReference type="ARBA" id="ARBA00005525"/>
    </source>
</evidence>
<dbReference type="WBParaSite" id="PSAMB.scaffold3212size19246.g20780.t1">
    <property type="protein sequence ID" value="PSAMB.scaffold3212size19246.g20780.t1"/>
    <property type="gene ID" value="PSAMB.scaffold3212size19246.g20780"/>
</dbReference>
<dbReference type="GO" id="GO:0055129">
    <property type="term" value="P:L-proline biosynthetic process"/>
    <property type="evidence" value="ECO:0007669"/>
    <property type="project" value="TreeGrafter"/>
</dbReference>
<proteinExistence type="inferred from homology"/>
<accession>A0A914W5W3</accession>
<dbReference type="InterPro" id="IPR036291">
    <property type="entry name" value="NAD(P)-bd_dom_sf"/>
</dbReference>
<dbReference type="InterPro" id="IPR008927">
    <property type="entry name" value="6-PGluconate_DH-like_C_sf"/>
</dbReference>
<reference evidence="12" key="1">
    <citation type="submission" date="2022-11" db="UniProtKB">
        <authorList>
            <consortium name="WormBaseParasite"/>
        </authorList>
    </citation>
    <scope>IDENTIFICATION</scope>
</reference>
<evidence type="ECO:0000313" key="11">
    <source>
        <dbReference type="Proteomes" id="UP000887566"/>
    </source>
</evidence>
<feature type="binding site" evidence="7">
    <location>
        <position position="74"/>
    </location>
    <ligand>
        <name>NADPH</name>
        <dbReference type="ChEBI" id="CHEBI:57783"/>
    </ligand>
</feature>
<dbReference type="HAMAP" id="MF_01925">
    <property type="entry name" value="P5C_reductase"/>
    <property type="match status" value="1"/>
</dbReference>
<evidence type="ECO:0000259" key="9">
    <source>
        <dbReference type="Pfam" id="PF03807"/>
    </source>
</evidence>
<dbReference type="NCBIfam" id="TIGR00112">
    <property type="entry name" value="proC"/>
    <property type="match status" value="1"/>
</dbReference>
<comment type="catalytic activity">
    <reaction evidence="8">
        <text>L-proline + NADP(+) = (S)-1-pyrroline-5-carboxylate + NADPH + 2 H(+)</text>
        <dbReference type="Rhea" id="RHEA:14109"/>
        <dbReference type="ChEBI" id="CHEBI:15378"/>
        <dbReference type="ChEBI" id="CHEBI:17388"/>
        <dbReference type="ChEBI" id="CHEBI:57783"/>
        <dbReference type="ChEBI" id="CHEBI:58349"/>
        <dbReference type="ChEBI" id="CHEBI:60039"/>
        <dbReference type="EC" id="1.5.1.2"/>
    </reaction>
</comment>
<organism evidence="11 12">
    <name type="scientific">Plectus sambesii</name>
    <dbReference type="NCBI Taxonomy" id="2011161"/>
    <lineage>
        <taxon>Eukaryota</taxon>
        <taxon>Metazoa</taxon>
        <taxon>Ecdysozoa</taxon>
        <taxon>Nematoda</taxon>
        <taxon>Chromadorea</taxon>
        <taxon>Plectida</taxon>
        <taxon>Plectina</taxon>
        <taxon>Plectoidea</taxon>
        <taxon>Plectidae</taxon>
        <taxon>Plectus</taxon>
    </lineage>
</organism>
<sequence length="298" mass="30906">MAKTAACEEFEAACVGAGLKPEIAFIGGGNMATALIEGFLKSGLVTQDSIFISVLTNESAAHWRKFGITTYTDNDELLDHHGQGLVFLAVKPHMLSTVALSIKRRLSRLKVTVSVLAGVRLSSLALCLAANDGTLCPLIRIMPNMPSAVGHGAAVLTASADCPQPMVELVTKLMQTVGTCDAIPESQMDAACALSGSGPAFVYSVIEAMSDGGVHAGLPRALATKLAAQTVMGAAHMVLTTEKHPGELKDMVCSPGGTTIAGIRALERGNLRSSLIEAVQAAAERSIQLGNLSQPATK</sequence>
<dbReference type="GO" id="GO:0004735">
    <property type="term" value="F:pyrroline-5-carboxylate reductase activity"/>
    <property type="evidence" value="ECO:0007669"/>
    <property type="project" value="UniProtKB-EC"/>
</dbReference>
<dbReference type="InterPro" id="IPR029036">
    <property type="entry name" value="P5CR_dimer"/>
</dbReference>
<dbReference type="SUPFAM" id="SSF48179">
    <property type="entry name" value="6-phosphogluconate dehydrogenase C-terminal domain-like"/>
    <property type="match status" value="1"/>
</dbReference>
<keyword evidence="5 7" id="KW-0521">NADP</keyword>
<comment type="similarity">
    <text evidence="2 8">Belongs to the pyrroline-5-carboxylate reductase family.</text>
</comment>
<dbReference type="InterPro" id="IPR028939">
    <property type="entry name" value="P5C_Rdtase_cat_N"/>
</dbReference>
<dbReference type="Proteomes" id="UP000887566">
    <property type="component" value="Unplaced"/>
</dbReference>
<evidence type="ECO:0000256" key="7">
    <source>
        <dbReference type="PIRSR" id="PIRSR000193-1"/>
    </source>
</evidence>
<dbReference type="PROSITE" id="PS00521">
    <property type="entry name" value="P5CR"/>
    <property type="match status" value="1"/>
</dbReference>
<name>A0A914W5W3_9BILA</name>